<dbReference type="Gene3D" id="3.30.200.20">
    <property type="entry name" value="Phosphorylase Kinase, domain 1"/>
    <property type="match status" value="1"/>
</dbReference>
<name>A0A672RP52_SINGR</name>
<evidence type="ECO:0000313" key="2">
    <source>
        <dbReference type="Proteomes" id="UP000472262"/>
    </source>
</evidence>
<accession>A0A672RP52</accession>
<dbReference type="InParanoid" id="A0A672RP52"/>
<evidence type="ECO:0008006" key="3">
    <source>
        <dbReference type="Google" id="ProtNLM"/>
    </source>
</evidence>
<dbReference type="Ensembl" id="ENSSGRT00000096633.1">
    <property type="protein sequence ID" value="ENSSGRP00000090797.1"/>
    <property type="gene ID" value="ENSSGRG00000045529.1"/>
</dbReference>
<reference evidence="1" key="1">
    <citation type="submission" date="2025-08" db="UniProtKB">
        <authorList>
            <consortium name="Ensembl"/>
        </authorList>
    </citation>
    <scope>IDENTIFICATION</scope>
</reference>
<organism evidence="1 2">
    <name type="scientific">Sinocyclocheilus grahami</name>
    <name type="common">Dianchi golden-line fish</name>
    <name type="synonym">Barbus grahami</name>
    <dbReference type="NCBI Taxonomy" id="75366"/>
    <lineage>
        <taxon>Eukaryota</taxon>
        <taxon>Metazoa</taxon>
        <taxon>Chordata</taxon>
        <taxon>Craniata</taxon>
        <taxon>Vertebrata</taxon>
        <taxon>Euteleostomi</taxon>
        <taxon>Actinopterygii</taxon>
        <taxon>Neopterygii</taxon>
        <taxon>Teleostei</taxon>
        <taxon>Ostariophysi</taxon>
        <taxon>Cypriniformes</taxon>
        <taxon>Cyprinidae</taxon>
        <taxon>Cyprininae</taxon>
        <taxon>Sinocyclocheilus</taxon>
    </lineage>
</organism>
<evidence type="ECO:0000313" key="1">
    <source>
        <dbReference type="Ensembl" id="ENSSGRP00000090797.1"/>
    </source>
</evidence>
<dbReference type="Proteomes" id="UP000472262">
    <property type="component" value="Unassembled WGS sequence"/>
</dbReference>
<sequence>MSRLRPSYTSNQKQSMECRVRGLAETFAMKIVDNSKLQGRGHMIQNEVALLRSLEHPRLIQLLFDEKDWLVSTCHYSLNSHREWIPPFSSTRIWVRLPVH</sequence>
<dbReference type="AlphaFoldDB" id="A0A672RP52"/>
<keyword evidence="2" id="KW-1185">Reference proteome</keyword>
<reference evidence="1" key="2">
    <citation type="submission" date="2025-09" db="UniProtKB">
        <authorList>
            <consortium name="Ensembl"/>
        </authorList>
    </citation>
    <scope>IDENTIFICATION</scope>
</reference>
<protein>
    <recommendedName>
        <fullName evidence="3">Protein kinase domain-containing protein</fullName>
    </recommendedName>
</protein>
<proteinExistence type="predicted"/>